<evidence type="ECO:0000313" key="8">
    <source>
        <dbReference type="Proteomes" id="UP001299970"/>
    </source>
</evidence>
<dbReference type="InterPro" id="IPR051794">
    <property type="entry name" value="PG_Endopeptidase_C40"/>
</dbReference>
<comment type="similarity">
    <text evidence="1">Belongs to the peptidase C40 family.</text>
</comment>
<dbReference type="SUPFAM" id="SSF54001">
    <property type="entry name" value="Cysteine proteinases"/>
    <property type="match status" value="1"/>
</dbReference>
<dbReference type="RefSeq" id="WP_241039465.1">
    <property type="nucleotide sequence ID" value="NZ_BAAAJF010000011.1"/>
</dbReference>
<accession>A0ABS9TJU3</accession>
<keyword evidence="3" id="KW-0378">Hydrolase</keyword>
<evidence type="ECO:0000256" key="1">
    <source>
        <dbReference type="ARBA" id="ARBA00007074"/>
    </source>
</evidence>
<organism evidence="7 8">
    <name type="scientific">Pseudonocardia alaniniphila</name>
    <dbReference type="NCBI Taxonomy" id="75291"/>
    <lineage>
        <taxon>Bacteria</taxon>
        <taxon>Bacillati</taxon>
        <taxon>Actinomycetota</taxon>
        <taxon>Actinomycetes</taxon>
        <taxon>Pseudonocardiales</taxon>
        <taxon>Pseudonocardiaceae</taxon>
        <taxon>Pseudonocardia</taxon>
    </lineage>
</organism>
<keyword evidence="2" id="KW-0645">Protease</keyword>
<dbReference type="Gene3D" id="6.10.250.3150">
    <property type="match status" value="1"/>
</dbReference>
<feature type="compositionally biased region" description="Basic and acidic residues" evidence="5">
    <location>
        <begin position="130"/>
        <end position="157"/>
    </location>
</feature>
<evidence type="ECO:0000313" key="7">
    <source>
        <dbReference type="EMBL" id="MCH6168819.1"/>
    </source>
</evidence>
<dbReference type="InterPro" id="IPR038765">
    <property type="entry name" value="Papain-like_cys_pep_sf"/>
</dbReference>
<dbReference type="PROSITE" id="PS51935">
    <property type="entry name" value="NLPC_P60"/>
    <property type="match status" value="1"/>
</dbReference>
<proteinExistence type="inferred from homology"/>
<dbReference type="Pfam" id="PF00877">
    <property type="entry name" value="NLPC_P60"/>
    <property type="match status" value="1"/>
</dbReference>
<dbReference type="Gene3D" id="3.90.1720.10">
    <property type="entry name" value="endopeptidase domain like (from Nostoc punctiforme)"/>
    <property type="match status" value="1"/>
</dbReference>
<comment type="caution">
    <text evidence="7">The sequence shown here is derived from an EMBL/GenBank/DDBJ whole genome shotgun (WGS) entry which is preliminary data.</text>
</comment>
<evidence type="ECO:0000256" key="3">
    <source>
        <dbReference type="ARBA" id="ARBA00022801"/>
    </source>
</evidence>
<keyword evidence="8" id="KW-1185">Reference proteome</keyword>
<keyword evidence="4" id="KW-0788">Thiol protease</keyword>
<evidence type="ECO:0000256" key="2">
    <source>
        <dbReference type="ARBA" id="ARBA00022670"/>
    </source>
</evidence>
<name>A0ABS9TJU3_9PSEU</name>
<evidence type="ECO:0000256" key="5">
    <source>
        <dbReference type="SAM" id="MobiDB-lite"/>
    </source>
</evidence>
<gene>
    <name evidence="7" type="ORF">MMF94_24260</name>
</gene>
<sequence length="295" mass="31493">MQHEAEALTEQWHAAQDTVDARQAELGTLREAIAPAQAAVDAAKGNEEQYRQQLDAVAMGTFESGSLDQFNAFLASKSPQDFLDQMSALETISADYKAALEQLQAVVDQTSKAQAEADAAVQRAQAAADEAAKAEKDVEDRKRDAEMRIDDAEKLLERLSPQQRRNRNGPGESAPGPITGTGVGVEALRAAATQLGKPYQWGAGGPGSYDCSGLTSWAFKQAGVTLPRSSSQQARVGKAVPWGDMRPGDLVFYYSPVSHVGIYAGDGKMINAPQTGDVVKYQTVSSSAFSGARRL</sequence>
<protein>
    <submittedName>
        <fullName evidence="7">C40 family peptidase</fullName>
    </submittedName>
</protein>
<feature type="domain" description="NlpC/P60" evidence="6">
    <location>
        <begin position="181"/>
        <end position="295"/>
    </location>
</feature>
<dbReference type="EMBL" id="JAKXMK010000022">
    <property type="protein sequence ID" value="MCH6168819.1"/>
    <property type="molecule type" value="Genomic_DNA"/>
</dbReference>
<dbReference type="Proteomes" id="UP001299970">
    <property type="component" value="Unassembled WGS sequence"/>
</dbReference>
<evidence type="ECO:0000256" key="4">
    <source>
        <dbReference type="ARBA" id="ARBA00022807"/>
    </source>
</evidence>
<dbReference type="InterPro" id="IPR000064">
    <property type="entry name" value="NLP_P60_dom"/>
</dbReference>
<feature type="region of interest" description="Disordered" evidence="5">
    <location>
        <begin position="126"/>
        <end position="182"/>
    </location>
</feature>
<reference evidence="7 8" key="1">
    <citation type="submission" date="2022-03" db="EMBL/GenBank/DDBJ databases">
        <title>Pseudonocardia alaer sp. nov., a novel actinomycete isolated from reed forest soil.</title>
        <authorList>
            <person name="Wang L."/>
        </authorList>
    </citation>
    <scope>NUCLEOTIDE SEQUENCE [LARGE SCALE GENOMIC DNA]</scope>
    <source>
        <strain evidence="7 8">Y-16303</strain>
    </source>
</reference>
<evidence type="ECO:0000259" key="6">
    <source>
        <dbReference type="PROSITE" id="PS51935"/>
    </source>
</evidence>
<dbReference type="PANTHER" id="PTHR47359">
    <property type="entry name" value="PEPTIDOGLYCAN DL-ENDOPEPTIDASE CWLO"/>
    <property type="match status" value="1"/>
</dbReference>
<dbReference type="PANTHER" id="PTHR47359:SF3">
    <property type="entry name" value="NLP_P60 DOMAIN-CONTAINING PROTEIN-RELATED"/>
    <property type="match status" value="1"/>
</dbReference>